<reference evidence="1" key="2">
    <citation type="submission" date="2025-03" db="EMBL/GenBank/DDBJ databases">
        <authorList>
            <consortium name="ELIXIR-Norway"/>
            <consortium name="Elixir Norway"/>
        </authorList>
    </citation>
    <scope>NUCLEOTIDE SEQUENCE</scope>
</reference>
<accession>A0AC59Z1H5</accession>
<reference evidence="1" key="1">
    <citation type="submission" date="2023-05" db="EMBL/GenBank/DDBJ databases">
        <authorList>
            <consortium name="ELIXIR-Norway"/>
        </authorList>
    </citation>
    <scope>NUCLEOTIDE SEQUENCE</scope>
</reference>
<organism evidence="1 2">
    <name type="scientific">Rangifer tarandus platyrhynchus</name>
    <name type="common">Svalbard reindeer</name>
    <dbReference type="NCBI Taxonomy" id="3082113"/>
    <lineage>
        <taxon>Eukaryota</taxon>
        <taxon>Metazoa</taxon>
        <taxon>Chordata</taxon>
        <taxon>Craniata</taxon>
        <taxon>Vertebrata</taxon>
        <taxon>Euteleostomi</taxon>
        <taxon>Mammalia</taxon>
        <taxon>Eutheria</taxon>
        <taxon>Laurasiatheria</taxon>
        <taxon>Artiodactyla</taxon>
        <taxon>Ruminantia</taxon>
        <taxon>Pecora</taxon>
        <taxon>Cervidae</taxon>
        <taxon>Odocoileinae</taxon>
        <taxon>Rangifer</taxon>
    </lineage>
</organism>
<sequence>MQPSSESQRQGPEHRSVGARSRKGGEEGAGVQWGRGARGRRGSKEPGGVRAAPSPAQPVTGRWGRPVVSGIQEGNQRSGPLSQSCHPPGGPGKTPSAPRDLA</sequence>
<protein>
    <submittedName>
        <fullName evidence="1">Uncharacterized protein</fullName>
    </submittedName>
</protein>
<name>A0AC59Z1H5_RANTA</name>
<dbReference type="EMBL" id="OX596105">
    <property type="protein sequence ID" value="CAN0148549.1"/>
    <property type="molecule type" value="Genomic_DNA"/>
</dbReference>
<proteinExistence type="predicted"/>
<gene>
    <name evidence="1" type="ORF">MRATA1EN22A_LOCUS12787</name>
</gene>
<dbReference type="Proteomes" id="UP001162501">
    <property type="component" value="Chromosome 21"/>
</dbReference>
<evidence type="ECO:0000313" key="2">
    <source>
        <dbReference type="Proteomes" id="UP001162501"/>
    </source>
</evidence>
<evidence type="ECO:0000313" key="1">
    <source>
        <dbReference type="EMBL" id="CAN0148549.1"/>
    </source>
</evidence>